<keyword evidence="2" id="KW-1185">Reference proteome</keyword>
<dbReference type="EMBL" id="AP022839">
    <property type="protein sequence ID" value="BCA96073.1"/>
    <property type="molecule type" value="Genomic_DNA"/>
</dbReference>
<evidence type="ECO:0000313" key="2">
    <source>
        <dbReference type="Proteomes" id="UP000502894"/>
    </source>
</evidence>
<dbReference type="AlphaFoldDB" id="A0A6F8T781"/>
<accession>A0A6F8T781</accession>
<gene>
    <name evidence="1" type="ORF">TUM19329_24340</name>
</gene>
<proteinExistence type="predicted"/>
<organism evidence="1 2">
    <name type="scientific">Legionella antarctica</name>
    <dbReference type="NCBI Taxonomy" id="2708020"/>
    <lineage>
        <taxon>Bacteria</taxon>
        <taxon>Pseudomonadati</taxon>
        <taxon>Pseudomonadota</taxon>
        <taxon>Gammaproteobacteria</taxon>
        <taxon>Legionellales</taxon>
        <taxon>Legionellaceae</taxon>
        <taxon>Legionella</taxon>
    </lineage>
</organism>
<dbReference type="KEGG" id="lant:TUM19329_24340"/>
<dbReference type="Proteomes" id="UP000502894">
    <property type="component" value="Chromosome"/>
</dbReference>
<name>A0A6F8T781_9GAMM</name>
<evidence type="ECO:0000313" key="1">
    <source>
        <dbReference type="EMBL" id="BCA96073.1"/>
    </source>
</evidence>
<sequence length="74" mass="8688">MYQLIRLSSNHDEQSHLIEEKVITSWEGKYGKIHKRINLKLNILIALSVVKLIRGYPENTTFIQEPYTEIMSSQ</sequence>
<reference evidence="1" key="1">
    <citation type="journal article" date="2020" name="Microbiol. Resour. Announc.">
        <title>Complete Genome Sequence of Novel Psychrotolerant Legionella Strain TUM19329, Isolated from Antarctic Lake Sediment.</title>
        <authorList>
            <person name="Shimada S."/>
            <person name="Nakai R."/>
            <person name="Aoki K."/>
            <person name="Shimoeda N."/>
            <person name="Ohno G."/>
            <person name="Miyazaki Y."/>
            <person name="Kudoh S."/>
            <person name="Imura S."/>
            <person name="Watanabe K."/>
            <person name="Ishii Y."/>
            <person name="Tateda K."/>
        </authorList>
    </citation>
    <scope>NUCLEOTIDE SEQUENCE [LARGE SCALE GENOMIC DNA]</scope>
    <source>
        <strain evidence="1">TUM19329</strain>
    </source>
</reference>
<protein>
    <submittedName>
        <fullName evidence="1">Uncharacterized protein</fullName>
    </submittedName>
</protein>